<organism evidence="6 7">
    <name type="scientific">Erysiphe neolycopersici</name>
    <dbReference type="NCBI Taxonomy" id="212602"/>
    <lineage>
        <taxon>Eukaryota</taxon>
        <taxon>Fungi</taxon>
        <taxon>Dikarya</taxon>
        <taxon>Ascomycota</taxon>
        <taxon>Pezizomycotina</taxon>
        <taxon>Leotiomycetes</taxon>
        <taxon>Erysiphales</taxon>
        <taxon>Erysiphaceae</taxon>
        <taxon>Erysiphe</taxon>
    </lineage>
</organism>
<dbReference type="PANTHER" id="PTHR20930:SF0">
    <property type="entry name" value="PROTEIN ILRUN"/>
    <property type="match status" value="1"/>
</dbReference>
<evidence type="ECO:0000313" key="6">
    <source>
        <dbReference type="EMBL" id="RKF64339.1"/>
    </source>
</evidence>
<dbReference type="Pfam" id="PF16158">
    <property type="entry name" value="N_BRCA1_IG"/>
    <property type="match status" value="1"/>
</dbReference>
<dbReference type="InterPro" id="IPR032350">
    <property type="entry name" value="Nbr1_FW"/>
</dbReference>
<dbReference type="PANTHER" id="PTHR20930">
    <property type="entry name" value="OVARIAN CARCINOMA ANTIGEN CA125-RELATED"/>
    <property type="match status" value="1"/>
</dbReference>
<dbReference type="CDD" id="cd02340">
    <property type="entry name" value="ZZ_NBR1_like"/>
    <property type="match status" value="1"/>
</dbReference>
<accession>A0A420I3N9</accession>
<evidence type="ECO:0000256" key="3">
    <source>
        <dbReference type="ARBA" id="ARBA00022833"/>
    </source>
</evidence>
<evidence type="ECO:0000256" key="2">
    <source>
        <dbReference type="ARBA" id="ARBA00022771"/>
    </source>
</evidence>
<dbReference type="InterPro" id="IPR043145">
    <property type="entry name" value="Znf_ZZ_sf"/>
</dbReference>
<keyword evidence="2 4" id="KW-0863">Zinc-finger</keyword>
<evidence type="ECO:0000256" key="4">
    <source>
        <dbReference type="PROSITE-ProRule" id="PRU00228"/>
    </source>
</evidence>
<reference evidence="6 7" key="1">
    <citation type="journal article" date="2018" name="BMC Genomics">
        <title>Comparative genome analyses reveal sequence features reflecting distinct modes of host-adaptation between dicot and monocot powdery mildew.</title>
        <authorList>
            <person name="Wu Y."/>
            <person name="Ma X."/>
            <person name="Pan Z."/>
            <person name="Kale S.D."/>
            <person name="Song Y."/>
            <person name="King H."/>
            <person name="Zhang Q."/>
            <person name="Presley C."/>
            <person name="Deng X."/>
            <person name="Wei C.I."/>
            <person name="Xiao S."/>
        </authorList>
    </citation>
    <scope>NUCLEOTIDE SEQUENCE [LARGE SCALE GENOMIC DNA]</scope>
    <source>
        <strain evidence="6">UMSG2</strain>
    </source>
</reference>
<evidence type="ECO:0000256" key="1">
    <source>
        <dbReference type="ARBA" id="ARBA00022723"/>
    </source>
</evidence>
<dbReference type="EMBL" id="MCFK01001963">
    <property type="protein sequence ID" value="RKF64339.1"/>
    <property type="molecule type" value="Genomic_DNA"/>
</dbReference>
<dbReference type="CDD" id="cd02249">
    <property type="entry name" value="ZZ"/>
    <property type="match status" value="1"/>
</dbReference>
<evidence type="ECO:0000259" key="5">
    <source>
        <dbReference type="PROSITE" id="PS50135"/>
    </source>
</evidence>
<dbReference type="Proteomes" id="UP000286134">
    <property type="component" value="Unassembled WGS sequence"/>
</dbReference>
<dbReference type="SUPFAM" id="SSF57850">
    <property type="entry name" value="RING/U-box"/>
    <property type="match status" value="4"/>
</dbReference>
<evidence type="ECO:0000313" key="7">
    <source>
        <dbReference type="Proteomes" id="UP000286134"/>
    </source>
</evidence>
<gene>
    <name evidence="6" type="ORF">OnM2_019031</name>
</gene>
<keyword evidence="1" id="KW-0479">Metal-binding</keyword>
<dbReference type="Pfam" id="PF00569">
    <property type="entry name" value="ZZ"/>
    <property type="match status" value="2"/>
</dbReference>
<dbReference type="Gene3D" id="2.60.40.10">
    <property type="entry name" value="Immunoglobulins"/>
    <property type="match status" value="1"/>
</dbReference>
<keyword evidence="3" id="KW-0862">Zinc</keyword>
<dbReference type="OrthoDB" id="661148at2759"/>
<dbReference type="CDD" id="cd14947">
    <property type="entry name" value="NBR1_like"/>
    <property type="match status" value="1"/>
</dbReference>
<dbReference type="Gene3D" id="3.30.60.90">
    <property type="match status" value="4"/>
</dbReference>
<dbReference type="AlphaFoldDB" id="A0A420I3N9"/>
<proteinExistence type="predicted"/>
<protein>
    <submittedName>
        <fullName evidence="6">Putative zz type zinc finger domain-containing protein</fullName>
    </submittedName>
</protein>
<sequence length="827" mass="93269">MAFNSRIDTFVNVKIRFEGQTHRFKLPLRELAPSTLQDKLCQLLEIPSQSKAVFERFSDSSRTYVLLDPNNVSTYKQLHRAARAKLRLRLRASMIYNEKDEDFKQTSAKYDKNTVQAAFPPSAASIQTPITISTTSLSTIECPYKSNITNPINDIKQCLQKLHINDQVSSAAATVQTTAVLDERESNSTSINEPELALKTECSYKFDTKDDSHIASVPKKNIMDQRICEDFDIKKTSISSFSDLYALTVFCNSCSSSISGEHYHCSNCDGGDFDLCQKCVENGTLCYSEDHWLIKRFIKDGEPVNSITQTITSRSLFQSKQTKELNQNVENLVTTRTCNCCIVELTEEHFVTCTTCPDYDLCISCHVGLNHGHHPEHAFEPVIKDQRLDTIAKSLLAPGRNVEHDASCDGCDKVIFGIRHKCLDCPDWDYCSSCIPNAKNSHPRHRFVPIYEKFDRNLELNHLCPYKAVRHFGVFCDGPFCKNISSYITGDRYKCAICDDIDFCARCETSMENKHDPNHPLIKLKVPIRNVSVEAYDQGYCNKSVPNSGSKQLMRCPISIEASSATSSNAEIQVQTIFDLNPTEISKAKQEDKTDLTLCEIKEPSALSLESKPVLVAHFIRDTIADGTIMLPNLDFKQTWYLCNAGESSWPSGCYVKFVSGAKMFYDENECLDSNLDFKSMTRSSLCEADVAPGKTVGFTVSLKTPRSPGNYISFWRLATANGYLVGPKLWCEINVEEEVPATEKKLTEVISVEGSNMIFPKLEKETLFTIDDQEQTIHVPAEVEICEFSEGHLSDKDLLDFSETEDEYEFLDLTDVIDEECIMQLQ</sequence>
<dbReference type="STRING" id="212602.A0A420I3N9"/>
<keyword evidence="7" id="KW-1185">Reference proteome</keyword>
<dbReference type="InterPro" id="IPR013783">
    <property type="entry name" value="Ig-like_fold"/>
</dbReference>
<dbReference type="InterPro" id="IPR000433">
    <property type="entry name" value="Znf_ZZ"/>
</dbReference>
<feature type="domain" description="ZZ-type" evidence="5">
    <location>
        <begin position="476"/>
        <end position="529"/>
    </location>
</feature>
<dbReference type="GO" id="GO:0008270">
    <property type="term" value="F:zinc ion binding"/>
    <property type="evidence" value="ECO:0007669"/>
    <property type="project" value="UniProtKB-KW"/>
</dbReference>
<dbReference type="PROSITE" id="PS50135">
    <property type="entry name" value="ZF_ZZ_2"/>
    <property type="match status" value="1"/>
</dbReference>
<dbReference type="SMART" id="SM00291">
    <property type="entry name" value="ZnF_ZZ"/>
    <property type="match status" value="4"/>
</dbReference>
<comment type="caution">
    <text evidence="6">The sequence shown here is derived from an EMBL/GenBank/DDBJ whole genome shotgun (WGS) entry which is preliminary data.</text>
</comment>
<name>A0A420I3N9_9PEZI</name>